<evidence type="ECO:0000313" key="3">
    <source>
        <dbReference type="EMBL" id="GIJ52463.1"/>
    </source>
</evidence>
<feature type="transmembrane region" description="Helical" evidence="2">
    <location>
        <begin position="111"/>
        <end position="133"/>
    </location>
</feature>
<sequence>MSVYMSGRAWAYVGAVLGGAVSIAANVAHSFVTPQGAPADWSPDSGAVVGAVVWPVFLFVAVEILARVSWPNGVSWRIVRWGGLLPVALVAALVSYRHLSGLLAHYGEEPLVVVLGPLAVDGLMIMATAALMATSRSATPALMPIPQQNHAASTTIPVPTTPIPTTVNPVAPSTVDTQAAPSFMDDAPARSAMDDRPERPANEPAPAAAPTPADLAARRRKTPAPTGPVAASLAPVETSRPARRPSPRPRRDDDAPPRPSAPSTADSSVNALDRARPAAPAVLSPEVLAMASRVAKQYRADNDGTPINANQLAVRLKVTSEEAAQALAVLDLGPDSPNTPIPSVNGRSARVTR</sequence>
<protein>
    <recommendedName>
        <fullName evidence="5">DUF2637 domain-containing protein</fullName>
    </recommendedName>
</protein>
<feature type="compositionally biased region" description="Low complexity" evidence="1">
    <location>
        <begin position="154"/>
        <end position="172"/>
    </location>
</feature>
<organism evidence="3 4">
    <name type="scientific">Virgisporangium aliadipatigenens</name>
    <dbReference type="NCBI Taxonomy" id="741659"/>
    <lineage>
        <taxon>Bacteria</taxon>
        <taxon>Bacillati</taxon>
        <taxon>Actinomycetota</taxon>
        <taxon>Actinomycetes</taxon>
        <taxon>Micromonosporales</taxon>
        <taxon>Micromonosporaceae</taxon>
        <taxon>Virgisporangium</taxon>
    </lineage>
</organism>
<feature type="compositionally biased region" description="Basic and acidic residues" evidence="1">
    <location>
        <begin position="192"/>
        <end position="201"/>
    </location>
</feature>
<evidence type="ECO:0000256" key="2">
    <source>
        <dbReference type="SAM" id="Phobius"/>
    </source>
</evidence>
<evidence type="ECO:0000313" key="4">
    <source>
        <dbReference type="Proteomes" id="UP000619260"/>
    </source>
</evidence>
<feature type="compositionally biased region" description="Low complexity" evidence="1">
    <location>
        <begin position="202"/>
        <end position="215"/>
    </location>
</feature>
<keyword evidence="2" id="KW-0812">Transmembrane</keyword>
<dbReference type="RefSeq" id="WP_203905863.1">
    <property type="nucleotide sequence ID" value="NZ_BOPF01000089.1"/>
</dbReference>
<dbReference type="EMBL" id="BOPF01000089">
    <property type="protein sequence ID" value="GIJ52463.1"/>
    <property type="molecule type" value="Genomic_DNA"/>
</dbReference>
<keyword evidence="4" id="KW-1185">Reference proteome</keyword>
<reference evidence="3" key="1">
    <citation type="submission" date="2021-01" db="EMBL/GenBank/DDBJ databases">
        <title>Whole genome shotgun sequence of Virgisporangium aliadipatigenens NBRC 105644.</title>
        <authorList>
            <person name="Komaki H."/>
            <person name="Tamura T."/>
        </authorList>
    </citation>
    <scope>NUCLEOTIDE SEQUENCE</scope>
    <source>
        <strain evidence="3">NBRC 105644</strain>
    </source>
</reference>
<dbReference type="AlphaFoldDB" id="A0A8J3YZK7"/>
<feature type="region of interest" description="Disordered" evidence="1">
    <location>
        <begin position="331"/>
        <end position="353"/>
    </location>
</feature>
<dbReference type="Proteomes" id="UP000619260">
    <property type="component" value="Unassembled WGS sequence"/>
</dbReference>
<feature type="transmembrane region" description="Helical" evidence="2">
    <location>
        <begin position="46"/>
        <end position="66"/>
    </location>
</feature>
<feature type="region of interest" description="Disordered" evidence="1">
    <location>
        <begin position="150"/>
        <end position="277"/>
    </location>
</feature>
<name>A0A8J3YZK7_9ACTN</name>
<keyword evidence="2" id="KW-0472">Membrane</keyword>
<feature type="transmembrane region" description="Helical" evidence="2">
    <location>
        <begin position="78"/>
        <end position="99"/>
    </location>
</feature>
<gene>
    <name evidence="3" type="ORF">Val02_93490</name>
</gene>
<proteinExistence type="predicted"/>
<accession>A0A8J3YZK7</accession>
<evidence type="ECO:0000256" key="1">
    <source>
        <dbReference type="SAM" id="MobiDB-lite"/>
    </source>
</evidence>
<keyword evidence="2" id="KW-1133">Transmembrane helix</keyword>
<evidence type="ECO:0008006" key="5">
    <source>
        <dbReference type="Google" id="ProtNLM"/>
    </source>
</evidence>
<feature type="compositionally biased region" description="Polar residues" evidence="1">
    <location>
        <begin position="336"/>
        <end position="346"/>
    </location>
</feature>
<comment type="caution">
    <text evidence="3">The sequence shown here is derived from an EMBL/GenBank/DDBJ whole genome shotgun (WGS) entry which is preliminary data.</text>
</comment>